<gene>
    <name evidence="2" type="ORF">ACFSDX_11725</name>
</gene>
<evidence type="ECO:0000313" key="3">
    <source>
        <dbReference type="Proteomes" id="UP001597197"/>
    </source>
</evidence>
<keyword evidence="1" id="KW-0472">Membrane</keyword>
<feature type="transmembrane region" description="Helical" evidence="1">
    <location>
        <begin position="252"/>
        <end position="273"/>
    </location>
</feature>
<dbReference type="Proteomes" id="UP001597197">
    <property type="component" value="Unassembled WGS sequence"/>
</dbReference>
<feature type="transmembrane region" description="Helical" evidence="1">
    <location>
        <begin position="397"/>
        <end position="413"/>
    </location>
</feature>
<evidence type="ECO:0000313" key="2">
    <source>
        <dbReference type="EMBL" id="MFD1873102.1"/>
    </source>
</evidence>
<dbReference type="RefSeq" id="WP_382313618.1">
    <property type="nucleotide sequence ID" value="NZ_JBHUFD010000003.1"/>
</dbReference>
<keyword evidence="3" id="KW-1185">Reference proteome</keyword>
<feature type="transmembrane region" description="Helical" evidence="1">
    <location>
        <begin position="368"/>
        <end position="391"/>
    </location>
</feature>
<dbReference type="EMBL" id="JBHUFD010000003">
    <property type="protein sequence ID" value="MFD1873102.1"/>
    <property type="molecule type" value="Genomic_DNA"/>
</dbReference>
<feature type="transmembrane region" description="Helical" evidence="1">
    <location>
        <begin position="339"/>
        <end position="361"/>
    </location>
</feature>
<feature type="transmembrane region" description="Helical" evidence="1">
    <location>
        <begin position="107"/>
        <end position="138"/>
    </location>
</feature>
<name>A0ABW4QUI3_9BACT</name>
<keyword evidence="1" id="KW-0812">Transmembrane</keyword>
<evidence type="ECO:0008006" key="4">
    <source>
        <dbReference type="Google" id="ProtNLM"/>
    </source>
</evidence>
<evidence type="ECO:0000256" key="1">
    <source>
        <dbReference type="SAM" id="Phobius"/>
    </source>
</evidence>
<feature type="transmembrane region" description="Helical" evidence="1">
    <location>
        <begin position="174"/>
        <end position="192"/>
    </location>
</feature>
<comment type="caution">
    <text evidence="2">The sequence shown here is derived from an EMBL/GenBank/DDBJ whole genome shotgun (WGS) entry which is preliminary data.</text>
</comment>
<accession>A0ABW4QUI3</accession>
<protein>
    <recommendedName>
        <fullName evidence="4">Glycosyltransferase RgtA/B/C/D-like domain-containing protein</fullName>
    </recommendedName>
</protein>
<feature type="transmembrane region" description="Helical" evidence="1">
    <location>
        <begin position="221"/>
        <end position="240"/>
    </location>
</feature>
<sequence>MKLAVALLLNLGLLVTLGWWLRREYRRAGPVLRRWLLPALVLRVVAGTFQHSSDAYFLHAWGQGFTAQFWMRPAAGGLALWQGHQVWYGPHTWSVYRWSNALFVSKILALLNFVTLGSFWLAGVYLSLGCYVACWGLVRTLRQLWPAAPVGAGVLAFLLWPSVVWWSAGITKETLVLGSGAALVAMLLNSLYYRLPAAGWQQLGWWGLLLGLGWLQVRLRYFFALPLLGSLLALVGVVRAERRGWLPAGWRAQGLGLLAGVALAGPLVVAAGGEPVSKAFVTSQLWGNYLHGVATSAGRPHLEYPGLQPTLGSMASHFPVAAAQTLVRPWLGESAGLRYVGVGLENLLLLGLLVLATTAVVRGRPGRLPAALVLTLLLYCVVLAGLIGLSTPNLGTLLRYRTVLLPWLLWLLLQNDYARRLLRRLGLGD</sequence>
<keyword evidence="1" id="KW-1133">Transmembrane helix</keyword>
<proteinExistence type="predicted"/>
<organism evidence="2 3">
    <name type="scientific">Hymenobacter bucti</name>
    <dbReference type="NCBI Taxonomy" id="1844114"/>
    <lineage>
        <taxon>Bacteria</taxon>
        <taxon>Pseudomonadati</taxon>
        <taxon>Bacteroidota</taxon>
        <taxon>Cytophagia</taxon>
        <taxon>Cytophagales</taxon>
        <taxon>Hymenobacteraceae</taxon>
        <taxon>Hymenobacter</taxon>
    </lineage>
</organism>
<feature type="transmembrane region" description="Helical" evidence="1">
    <location>
        <begin position="150"/>
        <end position="168"/>
    </location>
</feature>
<reference evidence="3" key="1">
    <citation type="journal article" date="2019" name="Int. J. Syst. Evol. Microbiol.">
        <title>The Global Catalogue of Microorganisms (GCM) 10K type strain sequencing project: providing services to taxonomists for standard genome sequencing and annotation.</title>
        <authorList>
            <consortium name="The Broad Institute Genomics Platform"/>
            <consortium name="The Broad Institute Genome Sequencing Center for Infectious Disease"/>
            <person name="Wu L."/>
            <person name="Ma J."/>
        </authorList>
    </citation>
    <scope>NUCLEOTIDE SEQUENCE [LARGE SCALE GENOMIC DNA]</scope>
    <source>
        <strain evidence="3">CGMCC 1.15795</strain>
    </source>
</reference>